<dbReference type="PANTHER" id="PTHR15692">
    <property type="entry name" value="MASTERMIND-LIKE"/>
    <property type="match status" value="1"/>
</dbReference>
<feature type="domain" description="Mastermind-like 1/3 transactivation" evidence="2">
    <location>
        <begin position="241"/>
        <end position="394"/>
    </location>
</feature>
<dbReference type="GO" id="GO:0003713">
    <property type="term" value="F:transcription coactivator activity"/>
    <property type="evidence" value="ECO:0007669"/>
    <property type="project" value="InterPro"/>
</dbReference>
<feature type="compositionally biased region" description="Low complexity" evidence="1">
    <location>
        <begin position="237"/>
        <end position="251"/>
    </location>
</feature>
<feature type="region of interest" description="Disordered" evidence="1">
    <location>
        <begin position="20"/>
        <end position="48"/>
    </location>
</feature>
<evidence type="ECO:0000259" key="2">
    <source>
        <dbReference type="Pfam" id="PF20801"/>
    </source>
</evidence>
<dbReference type="EMBL" id="JADDUC020000006">
    <property type="protein sequence ID" value="KAI1238623.1"/>
    <property type="molecule type" value="Genomic_DNA"/>
</dbReference>
<dbReference type="PANTHER" id="PTHR15692:SF8">
    <property type="entry name" value="MASTERMIND-LIKE PROTEIN 3"/>
    <property type="match status" value="1"/>
</dbReference>
<dbReference type="InterPro" id="IPR048455">
    <property type="entry name" value="MAML1_3_TAD2"/>
</dbReference>
<feature type="compositionally biased region" description="Polar residues" evidence="1">
    <location>
        <begin position="200"/>
        <end position="210"/>
    </location>
</feature>
<reference evidence="3" key="1">
    <citation type="submission" date="2020-10" db="EMBL/GenBank/DDBJ databases">
        <title>Feather gene expression reveals the developmental basis of iridescence in African starlings.</title>
        <authorList>
            <person name="Rubenstein D.R."/>
        </authorList>
    </citation>
    <scope>NUCLEOTIDE SEQUENCE</scope>
    <source>
        <strain evidence="3">SS15</strain>
        <tissue evidence="3">Liver</tissue>
    </source>
</reference>
<feature type="region of interest" description="Disordered" evidence="1">
    <location>
        <begin position="189"/>
        <end position="281"/>
    </location>
</feature>
<dbReference type="EMBL" id="JADDUC010000355">
    <property type="protein sequence ID" value="KAG0114027.1"/>
    <property type="molecule type" value="Genomic_DNA"/>
</dbReference>
<proteinExistence type="predicted"/>
<dbReference type="GO" id="GO:0007221">
    <property type="term" value="P:positive regulation of transcription of Notch receptor target"/>
    <property type="evidence" value="ECO:0007669"/>
    <property type="project" value="InterPro"/>
</dbReference>
<comment type="caution">
    <text evidence="3">The sequence shown here is derived from an EMBL/GenBank/DDBJ whole genome shotgun (WGS) entry which is preliminary data.</text>
</comment>
<accession>A0A835NEN4</accession>
<protein>
    <recommendedName>
        <fullName evidence="2">Mastermind-like 1/3 transactivation domain-containing protein</fullName>
    </recommendedName>
</protein>
<dbReference type="InterPro" id="IPR046369">
    <property type="entry name" value="MAML1-3"/>
</dbReference>
<sequence length="414" mass="45437">MVSRMQFKTPHCLQETVKRKLEGARSPLNGEQQNGVCDGKFSPTSKRTRKDVPGIEAINSLPLNLPLPAVSPLHQLDMKAPLPLQNSGTHRSGLEDLGENGGLSEIKLPVNGCSDLDDSFNILQNKELKQEPLDDSNCIDTSETSLSNQNKLFSDINLNDQEWQELIDELANTVPEDDIQDLFNEDFEEKKEPEFPRPTAETQESASVKSDPSHSPFAHVPLGSPQVRPSSSGPPFSNISTGSSIASASSAPPAPVPAGSPANSFNNQNPIVPPMANNPQKTTINNYLPQNHMNMISQQPNNLVTNSLSKQPNMLSYGNTKPLTHFNTELSQRMTPPMANPGKNTMMPYIQQQQQSQQTQMPAQMAHLSEEQKRMLIMKQKGMINQPMAYATLPALGQFMTVAQQLDAAPVGKR</sequence>
<organism evidence="3">
    <name type="scientific">Lamprotornis superbus</name>
    <dbReference type="NCBI Taxonomy" id="245042"/>
    <lineage>
        <taxon>Eukaryota</taxon>
        <taxon>Metazoa</taxon>
        <taxon>Chordata</taxon>
        <taxon>Craniata</taxon>
        <taxon>Vertebrata</taxon>
        <taxon>Euteleostomi</taxon>
        <taxon>Archelosauria</taxon>
        <taxon>Archosauria</taxon>
        <taxon>Dinosauria</taxon>
        <taxon>Saurischia</taxon>
        <taxon>Theropoda</taxon>
        <taxon>Coelurosauria</taxon>
        <taxon>Aves</taxon>
        <taxon>Neognathae</taxon>
        <taxon>Neoaves</taxon>
        <taxon>Telluraves</taxon>
        <taxon>Australaves</taxon>
        <taxon>Passeriformes</taxon>
        <taxon>Sturnidae</taxon>
        <taxon>Lamprotornis</taxon>
    </lineage>
</organism>
<keyword evidence="5" id="KW-1185">Reference proteome</keyword>
<evidence type="ECO:0000313" key="5">
    <source>
        <dbReference type="Proteomes" id="UP000618051"/>
    </source>
</evidence>
<evidence type="ECO:0000256" key="1">
    <source>
        <dbReference type="SAM" id="MobiDB-lite"/>
    </source>
</evidence>
<dbReference type="AlphaFoldDB" id="A0A835NEN4"/>
<dbReference type="GO" id="GO:0005654">
    <property type="term" value="C:nucleoplasm"/>
    <property type="evidence" value="ECO:0007669"/>
    <property type="project" value="TreeGrafter"/>
</dbReference>
<evidence type="ECO:0000313" key="4">
    <source>
        <dbReference type="EMBL" id="KAI1238623.1"/>
    </source>
</evidence>
<gene>
    <name evidence="4" type="ORF">IHE44_0013360</name>
    <name evidence="3" type="ORF">IHE44_009146</name>
</gene>
<name>A0A835NEN4_9PASS</name>
<reference evidence="4 5" key="2">
    <citation type="journal article" date="2021" name="J. Hered.">
        <title>Feather Gene Expression Elucidates the Developmental Basis of Plumage Iridescence in African Starlings.</title>
        <authorList>
            <person name="Rubenstein D.R."/>
            <person name="Corvelo A."/>
            <person name="MacManes M.D."/>
            <person name="Maia R."/>
            <person name="Narzisi G."/>
            <person name="Rousaki A."/>
            <person name="Vandenabeele P."/>
            <person name="Shawkey M.D."/>
            <person name="Solomon J."/>
        </authorList>
    </citation>
    <scope>NUCLEOTIDE SEQUENCE [LARGE SCALE GENOMIC DNA]</scope>
    <source>
        <strain evidence="4">SS15</strain>
    </source>
</reference>
<dbReference type="Pfam" id="PF20801">
    <property type="entry name" value="MAML1_3_TAD2"/>
    <property type="match status" value="1"/>
</dbReference>
<evidence type="ECO:0000313" key="3">
    <source>
        <dbReference type="EMBL" id="KAG0114027.1"/>
    </source>
</evidence>
<reference evidence="4" key="3">
    <citation type="submission" date="2022-01" db="EMBL/GenBank/DDBJ databases">
        <authorList>
            <person name="Rubenstein D.R."/>
        </authorList>
    </citation>
    <scope>NUCLEOTIDE SEQUENCE</scope>
    <source>
        <strain evidence="4">SS15</strain>
        <tissue evidence="4">Liver</tissue>
    </source>
</reference>
<dbReference type="OrthoDB" id="5982619at2759"/>
<dbReference type="Proteomes" id="UP000618051">
    <property type="component" value="Unassembled WGS sequence"/>
</dbReference>